<keyword evidence="3" id="KW-1185">Reference proteome</keyword>
<dbReference type="Proteomes" id="UP001232992">
    <property type="component" value="Unassembled WGS sequence"/>
</dbReference>
<accession>A0ABT7C0R1</accession>
<reference evidence="2 3" key="1">
    <citation type="submission" date="2023-01" db="EMBL/GenBank/DDBJ databases">
        <title>Novel diversity within Roseofilum (Cyanobacteria; Desertifilaceae) from marine benthic mats with descriptions of four novel species.</title>
        <authorList>
            <person name="Wang Y."/>
            <person name="Berthold D.E."/>
            <person name="Hu J."/>
            <person name="Lefler F.W."/>
            <person name="Laughinghouse H.D. IV."/>
        </authorList>
    </citation>
    <scope>NUCLEOTIDE SEQUENCE [LARGE SCALE GENOMIC DNA]</scope>
    <source>
        <strain evidence="2 3">BLCC-M143</strain>
    </source>
</reference>
<proteinExistence type="predicted"/>
<evidence type="ECO:0000313" key="3">
    <source>
        <dbReference type="Proteomes" id="UP001232992"/>
    </source>
</evidence>
<keyword evidence="1" id="KW-0472">Membrane</keyword>
<keyword evidence="1" id="KW-1133">Transmembrane helix</keyword>
<protein>
    <submittedName>
        <fullName evidence="2">Uncharacterized protein</fullName>
    </submittedName>
</protein>
<evidence type="ECO:0000256" key="1">
    <source>
        <dbReference type="SAM" id="Phobius"/>
    </source>
</evidence>
<sequence length="63" mass="6097">MAPELQAKVSKGLVAGGATLLLLGGGCVVSGLLALKSIPPGLAGTALLMEVAGLGLAEKNREA</sequence>
<comment type="caution">
    <text evidence="2">The sequence shown here is derived from an EMBL/GenBank/DDBJ whole genome shotgun (WGS) entry which is preliminary data.</text>
</comment>
<name>A0ABT7C0R1_9CYAN</name>
<keyword evidence="1" id="KW-0812">Transmembrane</keyword>
<gene>
    <name evidence="2" type="ORF">PMH09_17790</name>
</gene>
<dbReference type="RefSeq" id="WP_283759694.1">
    <property type="nucleotide sequence ID" value="NZ_JAQOSQ010000024.1"/>
</dbReference>
<dbReference type="EMBL" id="JAQOSQ010000024">
    <property type="protein sequence ID" value="MDJ1185042.1"/>
    <property type="molecule type" value="Genomic_DNA"/>
</dbReference>
<organism evidence="2 3">
    <name type="scientific">Roseofilum casamattae BLCC-M143</name>
    <dbReference type="NCBI Taxonomy" id="3022442"/>
    <lineage>
        <taxon>Bacteria</taxon>
        <taxon>Bacillati</taxon>
        <taxon>Cyanobacteriota</taxon>
        <taxon>Cyanophyceae</taxon>
        <taxon>Desertifilales</taxon>
        <taxon>Desertifilaceae</taxon>
        <taxon>Roseofilum</taxon>
        <taxon>Roseofilum casamattae</taxon>
    </lineage>
</organism>
<feature type="transmembrane region" description="Helical" evidence="1">
    <location>
        <begin position="12"/>
        <end position="35"/>
    </location>
</feature>
<evidence type="ECO:0000313" key="2">
    <source>
        <dbReference type="EMBL" id="MDJ1185042.1"/>
    </source>
</evidence>